<comment type="similarity">
    <text evidence="1">Belongs to the integrin alpha chain family.</text>
</comment>
<accession>A0ABR3MFB5</accession>
<evidence type="ECO:0000313" key="5">
    <source>
        <dbReference type="EMBL" id="KAL1263792.1"/>
    </source>
</evidence>
<dbReference type="Gene3D" id="2.60.40.1530">
    <property type="entry name" value="ntegrin, alpha v. Chain A, domain 4"/>
    <property type="match status" value="1"/>
</dbReference>
<evidence type="ECO:0000256" key="3">
    <source>
        <dbReference type="ARBA" id="ARBA00023170"/>
    </source>
</evidence>
<dbReference type="EMBL" id="JAYMGO010000012">
    <property type="protein sequence ID" value="KAL1263792.1"/>
    <property type="molecule type" value="Genomic_DNA"/>
</dbReference>
<keyword evidence="6" id="KW-1185">Reference proteome</keyword>
<proteinExistence type="inferred from homology"/>
<organism evidence="5 6">
    <name type="scientific">Cirrhinus molitorella</name>
    <name type="common">mud carp</name>
    <dbReference type="NCBI Taxonomy" id="172907"/>
    <lineage>
        <taxon>Eukaryota</taxon>
        <taxon>Metazoa</taxon>
        <taxon>Chordata</taxon>
        <taxon>Craniata</taxon>
        <taxon>Vertebrata</taxon>
        <taxon>Euteleostomi</taxon>
        <taxon>Actinopterygii</taxon>
        <taxon>Neopterygii</taxon>
        <taxon>Teleostei</taxon>
        <taxon>Ostariophysi</taxon>
        <taxon>Cypriniformes</taxon>
        <taxon>Cyprinidae</taxon>
        <taxon>Labeoninae</taxon>
        <taxon>Labeonini</taxon>
        <taxon>Cirrhinus</taxon>
    </lineage>
</organism>
<name>A0ABR3MFB5_9TELE</name>
<gene>
    <name evidence="5" type="ORF">QQF64_004147</name>
</gene>
<dbReference type="Proteomes" id="UP001558613">
    <property type="component" value="Unassembled WGS sequence"/>
</dbReference>
<evidence type="ECO:0000256" key="2">
    <source>
        <dbReference type="ARBA" id="ARBA00022889"/>
    </source>
</evidence>
<sequence>MYLLKISGCKWENIQKPAITNFIDIIKSQHIVNCSVAVCAEFSCDITLIKNERILYNITGNVSSGWIEQTGLRAAVFHWELKHREMKEPNEPKFQLQEYVNKEMKGVGCCRS</sequence>
<dbReference type="Pfam" id="PF21520">
    <property type="entry name" value="ITGAX-like_Ig_3"/>
    <property type="match status" value="1"/>
</dbReference>
<dbReference type="InterPro" id="IPR048633">
    <property type="entry name" value="ITGAX-like_Ig_3"/>
</dbReference>
<protein>
    <recommendedName>
        <fullName evidence="4">Integrin alpha-X-like third Ig-like domain-containing protein</fullName>
    </recommendedName>
</protein>
<keyword evidence="3" id="KW-0675">Receptor</keyword>
<evidence type="ECO:0000313" key="6">
    <source>
        <dbReference type="Proteomes" id="UP001558613"/>
    </source>
</evidence>
<evidence type="ECO:0000259" key="4">
    <source>
        <dbReference type="Pfam" id="PF21520"/>
    </source>
</evidence>
<evidence type="ECO:0000256" key="1">
    <source>
        <dbReference type="ARBA" id="ARBA00008054"/>
    </source>
</evidence>
<keyword evidence="2" id="KW-0130">Cell adhesion</keyword>
<comment type="caution">
    <text evidence="5">The sequence shown here is derived from an EMBL/GenBank/DDBJ whole genome shotgun (WGS) entry which is preliminary data.</text>
</comment>
<reference evidence="5 6" key="1">
    <citation type="submission" date="2023-09" db="EMBL/GenBank/DDBJ databases">
        <authorList>
            <person name="Wang M."/>
        </authorList>
    </citation>
    <scope>NUCLEOTIDE SEQUENCE [LARGE SCALE GENOMIC DNA]</scope>
    <source>
        <strain evidence="5">GT-2023</strain>
        <tissue evidence="5">Liver</tissue>
    </source>
</reference>
<feature type="domain" description="Integrin alpha-X-like third Ig-like" evidence="4">
    <location>
        <begin position="13"/>
        <end position="71"/>
    </location>
</feature>